<proteinExistence type="predicted"/>
<dbReference type="PANTHER" id="PTHR31681:SF108">
    <property type="entry name" value="FACTOR, PUTATIVE-RELATED"/>
    <property type="match status" value="1"/>
</dbReference>
<evidence type="ECO:0000259" key="2">
    <source>
        <dbReference type="PROSITE" id="PS50157"/>
    </source>
</evidence>
<name>A0A6A2ZZE5_HIBSY</name>
<keyword evidence="4" id="KW-1185">Reference proteome</keyword>
<evidence type="ECO:0000256" key="1">
    <source>
        <dbReference type="PROSITE-ProRule" id="PRU00042"/>
    </source>
</evidence>
<dbReference type="GO" id="GO:0008270">
    <property type="term" value="F:zinc ion binding"/>
    <property type="evidence" value="ECO:0007669"/>
    <property type="project" value="UniProtKB-KW"/>
</dbReference>
<feature type="domain" description="C2H2-type" evidence="2">
    <location>
        <begin position="167"/>
        <end position="191"/>
    </location>
</feature>
<sequence length="402" mass="44138">MPSAWLISLKKSFDCKSELSDVKEPVGNNSSETPKNQCLCGSGCSRSLSNLRERFHGSKRHTDKAPMAIGSPISIASAEILNPITHQTVFTGSKYVLEIKTQDSGNDSGKGSSTFVGTLSPGTPGPGEHFMEAAYSGRRSRGPSVLGGGRGIYSKSRRSLDLESQFYVCQKCSESFENLEAIESHHLSRHAVTALPEGDSSKKIVELICQTGFSDSENKFGEIERILKVHNMQRTLSQFEDYRETVKLKANKLSKKHPRCLADGNELLRFYGTTVACSLGLENTLSLCILEKCGVCQILRCGFFSKKEPKGYWGVFTSSTSKRAMDSIELDDGNHTLRKALVVCRVIAGRVLKPSEKLQEKEGQSNFDSLAGKSDCHSNIEELYSLSPRALLPCFVAIICRS</sequence>
<dbReference type="Proteomes" id="UP000436088">
    <property type="component" value="Unassembled WGS sequence"/>
</dbReference>
<dbReference type="EMBL" id="VEPZ02001060">
    <property type="protein sequence ID" value="KAE8696757.1"/>
    <property type="molecule type" value="Genomic_DNA"/>
</dbReference>
<dbReference type="FunFam" id="3.90.228.10:FF:000015">
    <property type="entry name" value="C2H2-like zinc finger protein"/>
    <property type="match status" value="1"/>
</dbReference>
<keyword evidence="1" id="KW-0862">Zinc</keyword>
<keyword evidence="1" id="KW-0479">Metal-binding</keyword>
<keyword evidence="1" id="KW-0863">Zinc-finger</keyword>
<dbReference type="AlphaFoldDB" id="A0A6A2ZZE5"/>
<accession>A0A6A2ZZE5</accession>
<gene>
    <name evidence="3" type="ORF">F3Y22_tig00110647pilonHSYRG00185</name>
</gene>
<comment type="caution">
    <text evidence="3">The sequence shown here is derived from an EMBL/GenBank/DDBJ whole genome shotgun (WGS) entry which is preliminary data.</text>
</comment>
<dbReference type="PANTHER" id="PTHR31681">
    <property type="entry name" value="C2H2-LIKE ZINC FINGER PROTEIN"/>
    <property type="match status" value="1"/>
</dbReference>
<dbReference type="PROSITE" id="PS00028">
    <property type="entry name" value="ZINC_FINGER_C2H2_1"/>
    <property type="match status" value="1"/>
</dbReference>
<protein>
    <recommendedName>
        <fullName evidence="2">C2H2-type domain-containing protein</fullName>
    </recommendedName>
</protein>
<evidence type="ECO:0000313" key="4">
    <source>
        <dbReference type="Proteomes" id="UP000436088"/>
    </source>
</evidence>
<dbReference type="PROSITE" id="PS50157">
    <property type="entry name" value="ZINC_FINGER_C2H2_2"/>
    <property type="match status" value="1"/>
</dbReference>
<dbReference type="SUPFAM" id="SSF56399">
    <property type="entry name" value="ADP-ribosylation"/>
    <property type="match status" value="1"/>
</dbReference>
<reference evidence="3" key="1">
    <citation type="submission" date="2019-09" db="EMBL/GenBank/DDBJ databases">
        <title>Draft genome information of white flower Hibiscus syriacus.</title>
        <authorList>
            <person name="Kim Y.-M."/>
        </authorList>
    </citation>
    <scope>NUCLEOTIDE SEQUENCE [LARGE SCALE GENOMIC DNA]</scope>
    <source>
        <strain evidence="3">YM2019G1</strain>
    </source>
</reference>
<organism evidence="3 4">
    <name type="scientific">Hibiscus syriacus</name>
    <name type="common">Rose of Sharon</name>
    <dbReference type="NCBI Taxonomy" id="106335"/>
    <lineage>
        <taxon>Eukaryota</taxon>
        <taxon>Viridiplantae</taxon>
        <taxon>Streptophyta</taxon>
        <taxon>Embryophyta</taxon>
        <taxon>Tracheophyta</taxon>
        <taxon>Spermatophyta</taxon>
        <taxon>Magnoliopsida</taxon>
        <taxon>eudicotyledons</taxon>
        <taxon>Gunneridae</taxon>
        <taxon>Pentapetalae</taxon>
        <taxon>rosids</taxon>
        <taxon>malvids</taxon>
        <taxon>Malvales</taxon>
        <taxon>Malvaceae</taxon>
        <taxon>Malvoideae</taxon>
        <taxon>Hibiscus</taxon>
    </lineage>
</organism>
<dbReference type="Gene3D" id="3.90.228.10">
    <property type="match status" value="1"/>
</dbReference>
<dbReference type="InterPro" id="IPR013087">
    <property type="entry name" value="Znf_C2H2_type"/>
</dbReference>
<evidence type="ECO:0000313" key="3">
    <source>
        <dbReference type="EMBL" id="KAE8696757.1"/>
    </source>
</evidence>